<dbReference type="Pfam" id="PF01867">
    <property type="entry name" value="Cas_Cas1"/>
    <property type="match status" value="1"/>
</dbReference>
<dbReference type="CDD" id="cd01651">
    <property type="entry name" value="RT_G2_intron"/>
    <property type="match status" value="1"/>
</dbReference>
<dbReference type="PROSITE" id="PS50878">
    <property type="entry name" value="RT_POL"/>
    <property type="match status" value="1"/>
</dbReference>
<dbReference type="OrthoDB" id="1550386at2"/>
<dbReference type="InterPro" id="IPR043502">
    <property type="entry name" value="DNA/RNA_pol_sf"/>
</dbReference>
<dbReference type="GO" id="GO:0046872">
    <property type="term" value="F:metal ion binding"/>
    <property type="evidence" value="ECO:0007669"/>
    <property type="project" value="UniProtKB-UniRule"/>
</dbReference>
<dbReference type="NCBIfam" id="TIGR00287">
    <property type="entry name" value="cas1"/>
    <property type="match status" value="1"/>
</dbReference>
<evidence type="ECO:0000256" key="3">
    <source>
        <dbReference type="ARBA" id="ARBA00022759"/>
    </source>
</evidence>
<dbReference type="InterPro" id="IPR042206">
    <property type="entry name" value="CRISPR-assoc_Cas1_C"/>
</dbReference>
<reference evidence="12 13" key="1">
    <citation type="submission" date="2018-07" db="EMBL/GenBank/DDBJ databases">
        <title>Complete genome sequencing of Ornithinimicrobium sp. AMA3305.</title>
        <authorList>
            <person name="Bae J.-W."/>
        </authorList>
    </citation>
    <scope>NUCLEOTIDE SEQUENCE [LARGE SCALE GENOMIC DNA]</scope>
    <source>
        <strain evidence="12 13">AMA3305</strain>
    </source>
</reference>
<feature type="binding site" evidence="10">
    <location>
        <position position="514"/>
    </location>
    <ligand>
        <name>Mn(2+)</name>
        <dbReference type="ChEBI" id="CHEBI:29035"/>
    </ligand>
</feature>
<evidence type="ECO:0000313" key="13">
    <source>
        <dbReference type="Proteomes" id="UP000253790"/>
    </source>
</evidence>
<dbReference type="GO" id="GO:0003677">
    <property type="term" value="F:DNA binding"/>
    <property type="evidence" value="ECO:0007669"/>
    <property type="project" value="UniProtKB-KW"/>
</dbReference>
<dbReference type="GO" id="GO:0043571">
    <property type="term" value="P:maintenance of CRISPR repeat elements"/>
    <property type="evidence" value="ECO:0007669"/>
    <property type="project" value="UniProtKB-UniRule"/>
</dbReference>
<dbReference type="Proteomes" id="UP000253790">
    <property type="component" value="Chromosome"/>
</dbReference>
<dbReference type="CDD" id="cd09634">
    <property type="entry name" value="Cas1_I-II-III"/>
    <property type="match status" value="1"/>
</dbReference>
<keyword evidence="5 10" id="KW-0460">Magnesium</keyword>
<dbReference type="Gene3D" id="3.100.10.20">
    <property type="entry name" value="CRISPR-associated endonuclease Cas1, N-terminal domain"/>
    <property type="match status" value="1"/>
</dbReference>
<dbReference type="EMBL" id="CP031229">
    <property type="protein sequence ID" value="AXH95955.1"/>
    <property type="molecule type" value="Genomic_DNA"/>
</dbReference>
<comment type="cofactor">
    <cofactor evidence="10">
        <name>Mg(2+)</name>
        <dbReference type="ChEBI" id="CHEBI:18420"/>
    </cofactor>
    <cofactor evidence="10">
        <name>Mn(2+)</name>
        <dbReference type="ChEBI" id="CHEBI:29035"/>
    </cofactor>
</comment>
<sequence>MAAPANPFTPDLLRTAWKGVRDGVDEREAPSPAIARFEQDLDANLELHDRELSTCEYRPRDLTQVALTESDRVRVLSVPAVRDRVVARAVLAIATPVVDPLLGPAAYAFRPGLGVSDAVQAVARLRDDGNEWAARLDVDECFPTIPVAYARRLLQAALDGQDHVLSVVDFLLDRLVVVPRKGRRHQLGLPQGCPLSPLLANLVLAEFDSDLLDQGFPVVRYADDICIPVADEQDAWEALREAHHSLRRLDMAPGAEDSQVMSFAQGFSFLGEDFGPRYPPAIEELRVAEPAAKTLYAARQGGRVRIASGRVIVEDKKSNSLVDVPQSHVGRIVCFGSMGLSAGVRAWALSNDVEVVLASRRGTYLGAMVGAGTARASRIRGQIIAAGSERAQAIATAMVEAKIRNQIVALQRFGRRAHKEQVEPAIRSMRRLLPMTSEAGTRSELMGLEGAAAAAYFPALGALVPETLRFDRRSRQPPLDVPNAALSFLYTILHGECITALHSVGLEPAFGVLHSEADDRPALSLDLMEEFRPLVVDQVVLRLCRSGALTPASARTEKNRSGIWLTKTARASILHSYETRMLSRTSGGLPGFTGTLRRHVYRQAQRLALALTDSSKTWTGISWR</sequence>
<evidence type="ECO:0000256" key="7">
    <source>
        <dbReference type="ARBA" id="ARBA00023125"/>
    </source>
</evidence>
<keyword evidence="8 10" id="KW-0464">Manganese</keyword>
<proteinExistence type="inferred from homology"/>
<evidence type="ECO:0000256" key="10">
    <source>
        <dbReference type="HAMAP-Rule" id="MF_01470"/>
    </source>
</evidence>
<keyword evidence="3 10" id="KW-0255">Endonuclease</keyword>
<name>A0A345NLP7_9MICO</name>
<dbReference type="GO" id="GO:0004519">
    <property type="term" value="F:endonuclease activity"/>
    <property type="evidence" value="ECO:0007669"/>
    <property type="project" value="UniProtKB-UniRule"/>
</dbReference>
<dbReference type="GO" id="GO:0016787">
    <property type="term" value="F:hydrolase activity"/>
    <property type="evidence" value="ECO:0007669"/>
    <property type="project" value="UniProtKB-KW"/>
</dbReference>
<organism evidence="12 13">
    <name type="scientific">Ornithinimicrobium avium</name>
    <dbReference type="NCBI Taxonomy" id="2283195"/>
    <lineage>
        <taxon>Bacteria</taxon>
        <taxon>Bacillati</taxon>
        <taxon>Actinomycetota</taxon>
        <taxon>Actinomycetes</taxon>
        <taxon>Micrococcales</taxon>
        <taxon>Ornithinimicrobiaceae</taxon>
        <taxon>Ornithinimicrobium</taxon>
    </lineage>
</organism>
<feature type="binding site" evidence="10">
    <location>
        <position position="529"/>
    </location>
    <ligand>
        <name>Mn(2+)</name>
        <dbReference type="ChEBI" id="CHEBI:29035"/>
    </ligand>
</feature>
<gene>
    <name evidence="10 12" type="primary">cas1</name>
    <name evidence="12" type="ORF">DV701_07315</name>
</gene>
<dbReference type="SUPFAM" id="SSF56672">
    <property type="entry name" value="DNA/RNA polymerases"/>
    <property type="match status" value="1"/>
</dbReference>
<evidence type="ECO:0000313" key="12">
    <source>
        <dbReference type="EMBL" id="AXH95955.1"/>
    </source>
</evidence>
<dbReference type="PANTHER" id="PTHR34353">
    <property type="entry name" value="CRISPR-ASSOCIATED ENDONUCLEASE CAS1 1"/>
    <property type="match status" value="1"/>
</dbReference>
<dbReference type="AlphaFoldDB" id="A0A345NLP7"/>
<dbReference type="InterPro" id="IPR050646">
    <property type="entry name" value="Cas1"/>
</dbReference>
<dbReference type="PANTHER" id="PTHR34353:SF2">
    <property type="entry name" value="CRISPR-ASSOCIATED ENDONUCLEASE CAS1 1"/>
    <property type="match status" value="1"/>
</dbReference>
<dbReference type="Gene3D" id="1.20.120.920">
    <property type="entry name" value="CRISPR-associated endonuclease Cas1, C-terminal domain"/>
    <property type="match status" value="1"/>
</dbReference>
<comment type="subunit">
    <text evidence="9 10">Homodimer, forms a heterotetramer with a Cas2 homodimer.</text>
</comment>
<evidence type="ECO:0000256" key="9">
    <source>
        <dbReference type="ARBA" id="ARBA00038592"/>
    </source>
</evidence>
<keyword evidence="6 10" id="KW-0051">Antiviral defense</keyword>
<dbReference type="Pfam" id="PF00078">
    <property type="entry name" value="RVT_1"/>
    <property type="match status" value="1"/>
</dbReference>
<comment type="similarity">
    <text evidence="10">Belongs to the CRISPR-associated endonuclease Cas1 family.</text>
</comment>
<evidence type="ECO:0000256" key="2">
    <source>
        <dbReference type="ARBA" id="ARBA00022723"/>
    </source>
</evidence>
<dbReference type="InterPro" id="IPR042211">
    <property type="entry name" value="CRISPR-assoc_Cas1_N"/>
</dbReference>
<keyword evidence="2 10" id="KW-0479">Metal-binding</keyword>
<evidence type="ECO:0000256" key="6">
    <source>
        <dbReference type="ARBA" id="ARBA00023118"/>
    </source>
</evidence>
<dbReference type="GO" id="GO:0051607">
    <property type="term" value="P:defense response to virus"/>
    <property type="evidence" value="ECO:0007669"/>
    <property type="project" value="UniProtKB-UniRule"/>
</dbReference>
<protein>
    <recommendedName>
        <fullName evidence="10">CRISPR-associated endonuclease Cas1</fullName>
        <ecNumber evidence="10">3.1.-.-</ecNumber>
    </recommendedName>
</protein>
<comment type="function">
    <text evidence="10">CRISPR (clustered regularly interspaced short palindromic repeat), is an adaptive immune system that provides protection against mobile genetic elements (viruses, transposable elements and conjugative plasmids). CRISPR clusters contain spacers, sequences complementary to antecedent mobile elements, and target invading nucleic acids. CRISPR clusters are transcribed and processed into CRISPR RNA (crRNA). Acts as a dsDNA endonuclease. Involved in the integration of spacer DNA into the CRISPR cassette.</text>
</comment>
<dbReference type="RefSeq" id="WP_114927720.1">
    <property type="nucleotide sequence ID" value="NZ_CP031229.1"/>
</dbReference>
<accession>A0A345NLP7</accession>
<keyword evidence="1 10" id="KW-0540">Nuclease</keyword>
<evidence type="ECO:0000259" key="11">
    <source>
        <dbReference type="PROSITE" id="PS50878"/>
    </source>
</evidence>
<keyword evidence="7 10" id="KW-0238">DNA-binding</keyword>
<evidence type="ECO:0000256" key="4">
    <source>
        <dbReference type="ARBA" id="ARBA00022801"/>
    </source>
</evidence>
<dbReference type="EC" id="3.1.-.-" evidence="10"/>
<evidence type="ECO:0000256" key="1">
    <source>
        <dbReference type="ARBA" id="ARBA00022722"/>
    </source>
</evidence>
<dbReference type="KEGG" id="orn:DV701_07315"/>
<dbReference type="HAMAP" id="MF_01470">
    <property type="entry name" value="Cas1"/>
    <property type="match status" value="1"/>
</dbReference>
<keyword evidence="4 10" id="KW-0378">Hydrolase</keyword>
<evidence type="ECO:0000256" key="8">
    <source>
        <dbReference type="ARBA" id="ARBA00023211"/>
    </source>
</evidence>
<dbReference type="InterPro" id="IPR002729">
    <property type="entry name" value="CRISPR-assoc_Cas1"/>
</dbReference>
<keyword evidence="13" id="KW-1185">Reference proteome</keyword>
<feature type="domain" description="Reverse transcriptase" evidence="11">
    <location>
        <begin position="1"/>
        <end position="274"/>
    </location>
</feature>
<feature type="binding site" evidence="10">
    <location>
        <position position="449"/>
    </location>
    <ligand>
        <name>Mn(2+)</name>
        <dbReference type="ChEBI" id="CHEBI:29035"/>
    </ligand>
</feature>
<dbReference type="InterPro" id="IPR000477">
    <property type="entry name" value="RT_dom"/>
</dbReference>
<evidence type="ECO:0000256" key="5">
    <source>
        <dbReference type="ARBA" id="ARBA00022842"/>
    </source>
</evidence>